<evidence type="ECO:0000256" key="1">
    <source>
        <dbReference type="ARBA" id="ARBA00004651"/>
    </source>
</evidence>
<dbReference type="PANTHER" id="PTHR34582">
    <property type="entry name" value="UPF0702 TRANSMEMBRANE PROTEIN YCAP"/>
    <property type="match status" value="1"/>
</dbReference>
<dbReference type="InterPro" id="IPR023090">
    <property type="entry name" value="UPF0702_alpha/beta_dom_sf"/>
</dbReference>
<keyword evidence="5 7" id="KW-1133">Transmembrane helix</keyword>
<dbReference type="InterPro" id="IPR007353">
    <property type="entry name" value="DUF421"/>
</dbReference>
<sequence>MEFFMKYIAVPIAIFLLGYLLPRLMGKRSAAQMPGFNPLFVFIVGLAIVGPVLLGILGIFAYYVLALALTCITFSLPSIQNKFKKFWGRSLPTILVRNGNIDEKGLHQARITVEGLLSLLRQKGYTNISDLASVMMEETGHITIIPKTNKYPVQHEDLQLMPPPAYLPIPLIINGEIIDQNLKYIEKDRDWLASQLQINQMSPDNLSSVILATFNQKGYLNIDSIKRKNKKQGIHEYKPGNEK</sequence>
<organism evidence="9 10">
    <name type="scientific">Tigheibacillus jepli</name>
    <dbReference type="NCBI Taxonomy" id="3035914"/>
    <lineage>
        <taxon>Bacteria</taxon>
        <taxon>Bacillati</taxon>
        <taxon>Bacillota</taxon>
        <taxon>Bacilli</taxon>
        <taxon>Bacillales</taxon>
        <taxon>Bacillaceae</taxon>
        <taxon>Tigheibacillus</taxon>
    </lineage>
</organism>
<evidence type="ECO:0000256" key="5">
    <source>
        <dbReference type="ARBA" id="ARBA00022989"/>
    </source>
</evidence>
<comment type="similarity">
    <text evidence="2">Belongs to the UPF0702 family.</text>
</comment>
<dbReference type="EMBL" id="JAROCA020000001">
    <property type="protein sequence ID" value="MDY0405767.1"/>
    <property type="molecule type" value="Genomic_DNA"/>
</dbReference>
<feature type="domain" description="YetF C-terminal" evidence="8">
    <location>
        <begin position="90"/>
        <end position="214"/>
    </location>
</feature>
<keyword evidence="4 7" id="KW-0812">Transmembrane</keyword>
<evidence type="ECO:0000256" key="7">
    <source>
        <dbReference type="SAM" id="Phobius"/>
    </source>
</evidence>
<feature type="transmembrane region" description="Helical" evidence="7">
    <location>
        <begin position="6"/>
        <end position="24"/>
    </location>
</feature>
<comment type="caution">
    <text evidence="9">The sequence shown here is derived from an EMBL/GenBank/DDBJ whole genome shotgun (WGS) entry which is preliminary data.</text>
</comment>
<protein>
    <submittedName>
        <fullName evidence="9">DUF421 domain-containing protein</fullName>
    </submittedName>
</protein>
<proteinExistence type="inferred from homology"/>
<dbReference type="PANTHER" id="PTHR34582:SF6">
    <property type="entry name" value="UPF0702 TRANSMEMBRANE PROTEIN YCAP"/>
    <property type="match status" value="1"/>
</dbReference>
<dbReference type="Proteomes" id="UP001228376">
    <property type="component" value="Unassembled WGS sequence"/>
</dbReference>
<name>A0ABU5CHD3_9BACI</name>
<evidence type="ECO:0000256" key="3">
    <source>
        <dbReference type="ARBA" id="ARBA00022475"/>
    </source>
</evidence>
<comment type="subcellular location">
    <subcellularLocation>
        <location evidence="1">Cell membrane</location>
        <topology evidence="1">Multi-pass membrane protein</topology>
    </subcellularLocation>
</comment>
<reference evidence="9 10" key="1">
    <citation type="submission" date="2023-10" db="EMBL/GenBank/DDBJ databases">
        <title>179-bfca-hs.</title>
        <authorList>
            <person name="Miliotis G."/>
            <person name="Sengupta P."/>
            <person name="Hameed A."/>
            <person name="Chuvochina M."/>
            <person name="Mcdonagh F."/>
            <person name="Simpson A.C."/>
            <person name="Singh N.K."/>
            <person name="Rekha P.D."/>
            <person name="Raman K."/>
            <person name="Hugenholtz P."/>
            <person name="Venkateswaran K."/>
        </authorList>
    </citation>
    <scope>NUCLEOTIDE SEQUENCE [LARGE SCALE GENOMIC DNA]</scope>
    <source>
        <strain evidence="9 10">179-BFC-A-HS</strain>
    </source>
</reference>
<dbReference type="Pfam" id="PF04239">
    <property type="entry name" value="DUF421"/>
    <property type="match status" value="1"/>
</dbReference>
<evidence type="ECO:0000313" key="10">
    <source>
        <dbReference type="Proteomes" id="UP001228376"/>
    </source>
</evidence>
<evidence type="ECO:0000256" key="2">
    <source>
        <dbReference type="ARBA" id="ARBA00006448"/>
    </source>
</evidence>
<keyword evidence="6 7" id="KW-0472">Membrane</keyword>
<keyword evidence="10" id="KW-1185">Reference proteome</keyword>
<dbReference type="RefSeq" id="WP_306065009.1">
    <property type="nucleotide sequence ID" value="NZ_JAROCA020000001.1"/>
</dbReference>
<evidence type="ECO:0000259" key="8">
    <source>
        <dbReference type="Pfam" id="PF04239"/>
    </source>
</evidence>
<evidence type="ECO:0000313" key="9">
    <source>
        <dbReference type="EMBL" id="MDY0405767.1"/>
    </source>
</evidence>
<accession>A0ABU5CHD3</accession>
<dbReference type="Gene3D" id="3.30.240.20">
    <property type="entry name" value="bsu07140 like domains"/>
    <property type="match status" value="2"/>
</dbReference>
<evidence type="ECO:0000256" key="6">
    <source>
        <dbReference type="ARBA" id="ARBA00023136"/>
    </source>
</evidence>
<feature type="transmembrane region" description="Helical" evidence="7">
    <location>
        <begin position="36"/>
        <end position="54"/>
    </location>
</feature>
<keyword evidence="3" id="KW-1003">Cell membrane</keyword>
<gene>
    <name evidence="9" type="ORF">P5G51_010500</name>
</gene>
<evidence type="ECO:0000256" key="4">
    <source>
        <dbReference type="ARBA" id="ARBA00022692"/>
    </source>
</evidence>